<accession>A0A7X0DSV7</accession>
<proteinExistence type="predicted"/>
<evidence type="ECO:0008006" key="3">
    <source>
        <dbReference type="Google" id="ProtNLM"/>
    </source>
</evidence>
<reference evidence="1 2" key="1">
    <citation type="submission" date="2020-08" db="EMBL/GenBank/DDBJ databases">
        <title>Genomic Encyclopedia of Type Strains, Phase IV (KMG-V): Genome sequencing to study the core and pangenomes of soil and plant-associated prokaryotes.</title>
        <authorList>
            <person name="Whitman W."/>
        </authorList>
    </citation>
    <scope>NUCLEOTIDE SEQUENCE [LARGE SCALE GENOMIC DNA]</scope>
    <source>
        <strain evidence="1 2">SEMIA 4011</strain>
    </source>
</reference>
<organism evidence="1 2">
    <name type="scientific">Rhizobium leguminosarum</name>
    <dbReference type="NCBI Taxonomy" id="384"/>
    <lineage>
        <taxon>Bacteria</taxon>
        <taxon>Pseudomonadati</taxon>
        <taxon>Pseudomonadota</taxon>
        <taxon>Alphaproteobacteria</taxon>
        <taxon>Hyphomicrobiales</taxon>
        <taxon>Rhizobiaceae</taxon>
        <taxon>Rhizobium/Agrobacterium group</taxon>
        <taxon>Rhizobium</taxon>
    </lineage>
</organism>
<sequence length="35" mass="3879">MQTLLDTLGVGDVLLADRVYDSDAWRLEMAARGAR</sequence>
<dbReference type="EMBL" id="JACIIJ010000002">
    <property type="protein sequence ID" value="MBB6219912.1"/>
    <property type="molecule type" value="Genomic_DNA"/>
</dbReference>
<name>A0A7X0DSV7_RHILE</name>
<evidence type="ECO:0000313" key="1">
    <source>
        <dbReference type="EMBL" id="MBB6219912.1"/>
    </source>
</evidence>
<evidence type="ECO:0000313" key="2">
    <source>
        <dbReference type="Proteomes" id="UP000517187"/>
    </source>
</evidence>
<dbReference type="Proteomes" id="UP000517187">
    <property type="component" value="Unassembled WGS sequence"/>
</dbReference>
<gene>
    <name evidence="1" type="ORF">GGE66_000861</name>
</gene>
<dbReference type="AlphaFoldDB" id="A0A7X0DSV7"/>
<comment type="caution">
    <text evidence="1">The sequence shown here is derived from an EMBL/GenBank/DDBJ whole genome shotgun (WGS) entry which is preliminary data.</text>
</comment>
<protein>
    <recommendedName>
        <fullName evidence="3">Transposase</fullName>
    </recommendedName>
</protein>